<dbReference type="PROSITE" id="PS50025">
    <property type="entry name" value="LAM_G_DOMAIN"/>
    <property type="match status" value="1"/>
</dbReference>
<keyword evidence="5 12" id="KW-0768">Sushi</keyword>
<feature type="domain" description="EGF-like" evidence="15">
    <location>
        <begin position="1914"/>
        <end position="1954"/>
    </location>
</feature>
<feature type="domain" description="EGF-like" evidence="15">
    <location>
        <begin position="2097"/>
        <end position="2133"/>
    </location>
</feature>
<dbReference type="SUPFAM" id="SSF57184">
    <property type="entry name" value="Growth factor receptor domain"/>
    <property type="match status" value="6"/>
</dbReference>
<keyword evidence="3" id="KW-0964">Secreted</keyword>
<feature type="domain" description="CUB" evidence="13">
    <location>
        <begin position="254"/>
        <end position="366"/>
    </location>
</feature>
<dbReference type="PROSITE" id="PS00022">
    <property type="entry name" value="EGF_1"/>
    <property type="match status" value="5"/>
</dbReference>
<evidence type="ECO:0000256" key="2">
    <source>
        <dbReference type="ARBA" id="ARBA00005897"/>
    </source>
</evidence>
<dbReference type="SMART" id="SM00261">
    <property type="entry name" value="FU"/>
    <property type="match status" value="4"/>
</dbReference>
<dbReference type="Gene3D" id="2.10.25.10">
    <property type="entry name" value="Laminin"/>
    <property type="match status" value="8"/>
</dbReference>
<dbReference type="PROSITE" id="PS50948">
    <property type="entry name" value="PAN"/>
    <property type="match status" value="1"/>
</dbReference>
<keyword evidence="7" id="KW-0677">Repeat</keyword>
<feature type="disulfide bond" evidence="11">
    <location>
        <begin position="2085"/>
        <end position="2094"/>
    </location>
</feature>
<feature type="domain" description="Sushi" evidence="18">
    <location>
        <begin position="1030"/>
        <end position="1095"/>
    </location>
</feature>
<evidence type="ECO:0000259" key="15">
    <source>
        <dbReference type="PROSITE" id="PS50026"/>
    </source>
</evidence>
<dbReference type="InterPro" id="IPR009030">
    <property type="entry name" value="Growth_fac_rcpt_cys_sf"/>
</dbReference>
<dbReference type="GO" id="GO:0005576">
    <property type="term" value="C:extracellular region"/>
    <property type="evidence" value="ECO:0007669"/>
    <property type="project" value="UniProtKB-SubCell"/>
</dbReference>
<dbReference type="InterPro" id="IPR001791">
    <property type="entry name" value="Laminin_G"/>
</dbReference>
<feature type="disulfide bond" evidence="10">
    <location>
        <begin position="367"/>
        <end position="394"/>
    </location>
</feature>
<dbReference type="InterPro" id="IPR006212">
    <property type="entry name" value="Furin_repeat"/>
</dbReference>
<dbReference type="Gene3D" id="2.60.120.200">
    <property type="match status" value="1"/>
</dbReference>
<evidence type="ECO:0000313" key="20">
    <source>
        <dbReference type="EMBL" id="KAK7506491.1"/>
    </source>
</evidence>
<dbReference type="FunFam" id="2.10.25.10:FF:000014">
    <property type="entry name" value="Latent-transforming growth factor beta-binding protein 3"/>
    <property type="match status" value="1"/>
</dbReference>
<feature type="domain" description="CUB" evidence="13">
    <location>
        <begin position="135"/>
        <end position="247"/>
    </location>
</feature>
<evidence type="ECO:0000259" key="19">
    <source>
        <dbReference type="PROSITE" id="PS50948"/>
    </source>
</evidence>
<evidence type="ECO:0000256" key="12">
    <source>
        <dbReference type="PROSITE-ProRule" id="PRU00302"/>
    </source>
</evidence>
<dbReference type="PROSITE" id="PS50026">
    <property type="entry name" value="EGF_3"/>
    <property type="match status" value="11"/>
</dbReference>
<keyword evidence="9" id="KW-0325">Glycoprotein</keyword>
<feature type="disulfide bond" evidence="11">
    <location>
        <begin position="1924"/>
        <end position="1941"/>
    </location>
</feature>
<dbReference type="Pfam" id="PF02210">
    <property type="entry name" value="Laminin_G_2"/>
    <property type="match status" value="1"/>
</dbReference>
<dbReference type="InterPro" id="IPR000742">
    <property type="entry name" value="EGF"/>
</dbReference>
<dbReference type="PROSITE" id="PS01187">
    <property type="entry name" value="EGF_CA"/>
    <property type="match status" value="2"/>
</dbReference>
<feature type="domain" description="Apple" evidence="19">
    <location>
        <begin position="1418"/>
        <end position="1494"/>
    </location>
</feature>
<feature type="domain" description="C-type lectin" evidence="16">
    <location>
        <begin position="53"/>
        <end position="125"/>
    </location>
</feature>
<sequence>MAREGRGLQAQLTAFSYGRGITDPGPDSLCRRRPLTRRPQSVRVSQVSFARSSSVFSGLNRISVPASDTTFSRWSDGSESSVFQAFWAEEQPDFAAGDCVYVAETQGHYRWSTSTCEWKRAFICELPACPTAALCKEYIKASEGIIQSPNYPSGYPVQADCQWTIEGPLGSNIRLEVNSFDTEAGVDEVVFLGGGKTASTSYSLSRLSGALSPPLPMVHSPSNFLIVRFYSSDAVQGTGFNFTWVAVQTGVPDQGADLTANVFFQFLNPSTYPGPYLGNQETVWIIRTSLSRTPLTLQLDDLDLADGDYVYVRDGADASGALLAHYTGSTRPLHVYATGPEMYILMKTGKRIDLSHRGFRFRYETGCRVFLSEPTGEIFSPGYGVVNYPNFATCTYNIFVVPTRRVTLRFDSSYDIEYQNDLLQAFTDGDSVSGQAVHNEGVGGFTGASAPGPITTDSGNIYVRFQTSAITNRLGFRATYSISCSIPSFNADTILTPSGIQYDYGDSFNVSCPAGYVFNSLEFYMELPDGSLVSMDSVYVECLFGGVWNVRRIPQCVPKYCGQAPSVENGYVTGSTGPVFGSTADYTCAEGYELTGSSTITCQADGTWTTPPACASLLVCSAISLSIVDGVVTQMSGAGRTAGTVFEYTCREGFQIVGSPVIRCNASGEWSHPLPTCETIANGNILSGGQTLVDYERSFAVLCDSPGYQLVGPLTVTCQANQTFSELPVCQDVNECENSVCPPNSECTNTDGSYLCSCLPGYQQLGVSCVDIDECSDNNGGCSDTCDDLEGSYRCLCPPGFSLFTENGTMGYYIPFTETGTRFGDTFYINHTCVRNECPVPNEIANGYLTEIRSQYNYEDTITVHCQPGYVLSGETTLLCQANGTWSAEIPTCEVAKCPPDLLPRNLVNPPANITPSGEVEFGASITITCDVYGLGIVTKTRTCRYDPGRQMYLLQGDPYECGVIDCGDPLLPPGGLALPPPAATTYNNTFDFSCNYLYDMQGSNRLGSTTITCASDSYWTFFDITCIRRQCPHPGVPAGGAITFEGNGFDYYDNVTFTCQRSGFEPRPNITLQCGVSENGNELSWGAEKPECVDVEPPTFVNCPVSPVLVGRYDAVNFTVPAVQDNAGGVASVTVSPAYFYPTQPIGGDLTVTYTVTDHAGLSADCVINIVLRDDEPPSILCPPARTVSISSDSPSTVVFSPASAGVTFSDVNGATLAYSPASVSFTDADIGTATVVTATATDPSGNSASCQFQKSCQGNSSAGYTCSFSCLSGYYFYEDYPNQAFVSTCLPGQEWDEPYIPSCILPCAPGTSQSSTGACEVCPVGSYWTTASAPAYGQCVECPRGQTTARNGSVFFDSCIEPCSGNLVSVEGIAPCSECSGNSFALNSSYCQECPADTLALRRESPVSPSCLVKDCRYNVIRGVVSNSKALMAYTQSVEGCATACDNWETLPFTSFPCIGYNYNILQNFCWIFDQEGQFQTDPEYDYYERTCAPVDYTACYCALQCEAGSYSVTGYQPDCRSCPVGFISTTAGATSCQECPAGQTTVTNGSTTCVDAESVVCSPTTCQNNGVCSVLLHEAYCTCAPGFTGDRCEENIDDCTPTSCSGFGTCIDGVNGFTCSCVENYSGTFTNSTCVSTNAYHRICQCFPGYTGPLCDIEIDECASEPCLNGGTCTDLINGFECSCRANFTGTTCELPEKRCSLTSCGQADSCIDDPITGLPLCVCSTGYTQGEICQYSFNADLAVSNGVVLETFVNPGTLGCRFVCDQRGDQCQGFMYNISTITCTLYSQIVSTETSSGFSVGVKNCFFPKDDFFYTEWFNSIPAASAGLDLETVVSLQILGMRVCEDTEPIDAECRLAGSQGPVPFGVKCDAAGLQCISGRDISANETCPDMEIHFKCARSRVFEGQICSIRDVCSERSTCVNSTCINDPDNFKGFRCVGCPPGYTGDRCQLTTDECADRPCQNNATCVDKFLTYNCTCLDGFTATTPPVSRSLTITSASDCQPGSFGTQCQLLPSLYQCSNNNPCVDTLDCSLNGTQAVCYCADGTTGTGCELFTDNNCDNSQCQNGATCLVTGTTTTCQCVPGFTGDQCEENVNECNSVTCPATATCLDGTNQAFCRCPVDKTGSDCTQNIDTDYDLCFSSSLTSAGAALPYALPVTQLQGFTLMVWVKYDQPGGVGTFLTLYAASSVSVTDSRTEILRLNETGMYVNVFGEDTLLYDLFPINDGAWHFIAVFWDSATGELDLTVDYLRQNQKRSYGRLQRITANLWLVLGGVENTAATSSSFSGCVSKVNFLSRGLDFTVDLPRVQNQPNLYEGDLLRWSGFDVYGNTGSKHPSTARLVNCNLVPSDPVCIGQTRDAEAPAVTTCPDDVIVDTIYPDTPVTWQVPIFTGATSVSASHQRGEIFSQGSTPVVYVAADDAGNTAVCAFSVFVSVSICPALATPRGGGLQVCQLQSGNFDACTASCPAADQELVTDVPEYYACGPSGQWENLQEQGGLYPTCGRVVGPARADIQLHMKYRLTSGVCSTITLGITSRAREELASVDALWAEDVCGVSACSAITPTVDCSTLTNTQVDIELKNVSAVVSSTVTNRSVHDLWLASVLDDDVFSFDTIIPAASLDKQAFSIVVTYICEAGQVVRGDLCVECGPGTYYNASTLQCDNCPAGKYSTGYAALSCTSCPAGETTPSIGSVRQADCATICQPGEYYNSVTGVCELCGIGFYQDESGQFKCNPCDRGYITVNNGSQSGSSCAEGCDSGYELLVNGTCVPCAEGTYREFGTNQLCVPCPAGFTTPSIASTSVSNCSVLECPAGSRANASMTGCELCPVGEYQPLPNQLQCEACPDGNTTTQTGSTAFSDCVRFCVSGYEVASDQCVACSVGFYKDNSVDPLSMCQSCPPGYLTAGNASTALTDCSIRNCSAGFFIQSDLQGVETCAQCPIGKFQPLPYQTSCPSCPGGTTTRLPGADSQDLCEAFCVSGEELVNGVCTECPQGYYKDNTVDRFGTCTPCPVDFITDGTGATSQSSCNIRNCSAGSYRDVVSNTCIPCGMDTYQPDNWQTFCFNCSNERQTMITGAVNESQCLLNCSMGREDRDGVCVPCDIGFYKNMTGAFTCAPCPTGTRTAGNGSLDITECTIAACEPGFYLVVGNNTCAPCSYGQYQPQYWQDSCFTCPTGKTTFSQGTSSLGGCVQDCPAGSELSLTTDQCQVCARGYYRDKSSPQQTACVLCPLEFITSAAGSASASDCNIANCTQPGTYRRVSSNTCEPCPVEMYNSQQWLEQCTQCPSDFTTKSTAAATVDDCFRDCPSGQQVNETTNVCSACAVGFYRDKTQTWTCQPCPTPLSTSGTGATSVAACDI</sequence>
<evidence type="ECO:0000256" key="7">
    <source>
        <dbReference type="ARBA" id="ARBA00022737"/>
    </source>
</evidence>
<dbReference type="InterPro" id="IPR035914">
    <property type="entry name" value="Sperma_CUB_dom_sf"/>
</dbReference>
<evidence type="ECO:0000256" key="6">
    <source>
        <dbReference type="ARBA" id="ARBA00022729"/>
    </source>
</evidence>
<dbReference type="InterPro" id="IPR003410">
    <property type="entry name" value="HYR_dom"/>
</dbReference>
<feature type="domain" description="HYR" evidence="17">
    <location>
        <begin position="1176"/>
        <end position="1260"/>
    </location>
</feature>
<dbReference type="PROSITE" id="PS50825">
    <property type="entry name" value="HYR"/>
    <property type="match status" value="3"/>
</dbReference>
<evidence type="ECO:0000256" key="4">
    <source>
        <dbReference type="ARBA" id="ARBA00022536"/>
    </source>
</evidence>
<dbReference type="PROSITE" id="PS50041">
    <property type="entry name" value="C_TYPE_LECTIN_2"/>
    <property type="match status" value="1"/>
</dbReference>
<dbReference type="FunFam" id="2.10.70.10:FF:000014">
    <property type="entry name" value="Membrane cofactor protein"/>
    <property type="match status" value="1"/>
</dbReference>
<feature type="disulfide bond" evidence="12">
    <location>
        <begin position="650"/>
        <end position="677"/>
    </location>
</feature>
<dbReference type="PROSITE" id="PS01186">
    <property type="entry name" value="EGF_2"/>
    <property type="match status" value="4"/>
</dbReference>
<feature type="domain" description="EGF-like" evidence="15">
    <location>
        <begin position="1598"/>
        <end position="1634"/>
    </location>
</feature>
<feature type="non-terminal residue" evidence="20">
    <location>
        <position position="3358"/>
    </location>
</feature>
<dbReference type="Gene3D" id="2.10.50.10">
    <property type="entry name" value="Tumor Necrosis Factor Receptor, subunit A, domain 2"/>
    <property type="match status" value="12"/>
</dbReference>
<dbReference type="CDD" id="cd00054">
    <property type="entry name" value="EGF_CA"/>
    <property type="match status" value="6"/>
</dbReference>
<feature type="disulfide bond" evidence="12">
    <location>
        <begin position="1032"/>
        <end position="1075"/>
    </location>
</feature>
<dbReference type="Pfam" id="PF00431">
    <property type="entry name" value="CUB"/>
    <property type="match status" value="3"/>
</dbReference>
<keyword evidence="8 11" id="KW-1015">Disulfide bond</keyword>
<feature type="domain" description="Sushi" evidence="18">
    <location>
        <begin position="1250"/>
        <end position="1307"/>
    </location>
</feature>
<feature type="domain" description="EGF-like" evidence="15">
    <location>
        <begin position="1661"/>
        <end position="1697"/>
    </location>
</feature>
<dbReference type="CDD" id="cd00037">
    <property type="entry name" value="CLECT"/>
    <property type="match status" value="1"/>
</dbReference>
<feature type="disulfide bond" evidence="12">
    <location>
        <begin position="866"/>
        <end position="893"/>
    </location>
</feature>
<evidence type="ECO:0000256" key="11">
    <source>
        <dbReference type="PROSITE-ProRule" id="PRU00076"/>
    </source>
</evidence>
<dbReference type="InterPro" id="IPR000436">
    <property type="entry name" value="Sushi_SCR_CCP_dom"/>
</dbReference>
<feature type="domain" description="Sushi" evidence="18">
    <location>
        <begin position="482"/>
        <end position="558"/>
    </location>
</feature>
<evidence type="ECO:0000256" key="3">
    <source>
        <dbReference type="ARBA" id="ARBA00022525"/>
    </source>
</evidence>
<accession>A0ABD0M576</accession>
<protein>
    <submittedName>
        <fullName evidence="20">Uncharacterized protein</fullName>
    </submittedName>
</protein>
<dbReference type="SUPFAM" id="SSF56436">
    <property type="entry name" value="C-type lectin-like"/>
    <property type="match status" value="1"/>
</dbReference>
<feature type="domain" description="EGF-like" evidence="15">
    <location>
        <begin position="771"/>
        <end position="807"/>
    </location>
</feature>
<evidence type="ECO:0000256" key="1">
    <source>
        <dbReference type="ARBA" id="ARBA00004613"/>
    </source>
</evidence>
<keyword evidence="21" id="KW-1185">Reference proteome</keyword>
<feature type="domain" description="Laminin G" evidence="14">
    <location>
        <begin position="2144"/>
        <end position="2347"/>
    </location>
</feature>
<comment type="subcellular location">
    <subcellularLocation>
        <location evidence="1">Secreted</location>
    </subcellularLocation>
</comment>
<dbReference type="CDD" id="cd00041">
    <property type="entry name" value="CUB"/>
    <property type="match status" value="3"/>
</dbReference>
<feature type="domain" description="CUB" evidence="13">
    <location>
        <begin position="367"/>
        <end position="483"/>
    </location>
</feature>
<keyword evidence="4 11" id="KW-0245">EGF-like domain</keyword>
<dbReference type="PANTHER" id="PTHR24046">
    <property type="entry name" value="SIGNAL PEPTIDE, CUB AND EGF-LIKE DOMAIN-CONTAINING"/>
    <property type="match status" value="1"/>
</dbReference>
<reference evidence="20 21" key="1">
    <citation type="journal article" date="2023" name="Sci. Data">
        <title>Genome assembly of the Korean intertidal mud-creeper Batillaria attramentaria.</title>
        <authorList>
            <person name="Patra A.K."/>
            <person name="Ho P.T."/>
            <person name="Jun S."/>
            <person name="Lee S.J."/>
            <person name="Kim Y."/>
            <person name="Won Y.J."/>
        </authorList>
    </citation>
    <scope>NUCLEOTIDE SEQUENCE [LARGE SCALE GENOMIC DNA]</scope>
    <source>
        <strain evidence="20">Wonlab-2016</strain>
    </source>
</reference>
<evidence type="ECO:0000256" key="8">
    <source>
        <dbReference type="ARBA" id="ARBA00023157"/>
    </source>
</evidence>
<evidence type="ECO:0000256" key="5">
    <source>
        <dbReference type="ARBA" id="ARBA00022659"/>
    </source>
</evidence>
<dbReference type="EMBL" id="JACVVK020000006">
    <property type="protein sequence ID" value="KAK7506491.1"/>
    <property type="molecule type" value="Genomic_DNA"/>
</dbReference>
<dbReference type="PROSITE" id="PS50923">
    <property type="entry name" value="SUSHI"/>
    <property type="match status" value="7"/>
</dbReference>
<dbReference type="InterPro" id="IPR049883">
    <property type="entry name" value="NOTCH1_EGF-like"/>
</dbReference>
<evidence type="ECO:0000259" key="16">
    <source>
        <dbReference type="PROSITE" id="PS50041"/>
    </source>
</evidence>
<evidence type="ECO:0000259" key="14">
    <source>
        <dbReference type="PROSITE" id="PS50025"/>
    </source>
</evidence>
<proteinExistence type="inferred from homology"/>
<dbReference type="SMART" id="SM00181">
    <property type="entry name" value="EGF"/>
    <property type="match status" value="18"/>
</dbReference>
<comment type="caution">
    <text evidence="11">Lacks conserved residue(s) required for the propagation of feature annotation.</text>
</comment>
<dbReference type="InterPro" id="IPR000859">
    <property type="entry name" value="CUB_dom"/>
</dbReference>
<dbReference type="InterPro" id="IPR016186">
    <property type="entry name" value="C-type_lectin-like/link_sf"/>
</dbReference>
<dbReference type="Gene3D" id="3.10.100.10">
    <property type="entry name" value="Mannose-Binding Protein A, subunit A"/>
    <property type="match status" value="1"/>
</dbReference>
<feature type="domain" description="Sushi" evidence="18">
    <location>
        <begin position="836"/>
        <end position="895"/>
    </location>
</feature>
<feature type="domain" description="EGF-like" evidence="15">
    <location>
        <begin position="732"/>
        <end position="770"/>
    </location>
</feature>
<feature type="disulfide bond" evidence="11">
    <location>
        <begin position="2123"/>
        <end position="2132"/>
    </location>
</feature>
<dbReference type="InterPro" id="IPR016187">
    <property type="entry name" value="CTDL_fold"/>
</dbReference>
<evidence type="ECO:0000256" key="10">
    <source>
        <dbReference type="PROSITE-ProRule" id="PRU00059"/>
    </source>
</evidence>
<name>A0ABD0M576_9CAEN</name>
<feature type="domain" description="EGF-like" evidence="15">
    <location>
        <begin position="1560"/>
        <end position="1596"/>
    </location>
</feature>
<dbReference type="InterPro" id="IPR003609">
    <property type="entry name" value="Pan_app"/>
</dbReference>
<evidence type="ECO:0000259" key="17">
    <source>
        <dbReference type="PROSITE" id="PS50825"/>
    </source>
</evidence>
<feature type="disulfide bond" evidence="11">
    <location>
        <begin position="1586"/>
        <end position="1595"/>
    </location>
</feature>
<dbReference type="Pfam" id="PF00008">
    <property type="entry name" value="EGF"/>
    <property type="match status" value="4"/>
</dbReference>
<dbReference type="SMART" id="SM00179">
    <property type="entry name" value="EGF_CA"/>
    <property type="match status" value="8"/>
</dbReference>
<feature type="disulfide bond" evidence="11">
    <location>
        <begin position="1708"/>
        <end position="1725"/>
    </location>
</feature>
<evidence type="ECO:0000313" key="21">
    <source>
        <dbReference type="Proteomes" id="UP001519460"/>
    </source>
</evidence>
<dbReference type="SUPFAM" id="SSF49899">
    <property type="entry name" value="Concanavalin A-like lectins/glucanases"/>
    <property type="match status" value="1"/>
</dbReference>
<dbReference type="Proteomes" id="UP001519460">
    <property type="component" value="Unassembled WGS sequence"/>
</dbReference>
<dbReference type="SUPFAM" id="SSF57535">
    <property type="entry name" value="Complement control module/SCR domain"/>
    <property type="match status" value="6"/>
</dbReference>
<dbReference type="InterPro" id="IPR052071">
    <property type="entry name" value="SCUB_EGF-like_domain"/>
</dbReference>
<dbReference type="InterPro" id="IPR000152">
    <property type="entry name" value="EGF-type_Asp/Asn_hydroxyl_site"/>
</dbReference>
<comment type="caution">
    <text evidence="20">The sequence shown here is derived from an EMBL/GenBank/DDBJ whole genome shotgun (WGS) entry which is preliminary data.</text>
</comment>
<gene>
    <name evidence="20" type="ORF">BaRGS_00001966</name>
</gene>
<dbReference type="FunFam" id="2.10.25.10:FF:000472">
    <property type="entry name" value="Uncharacterized protein, isoform A"/>
    <property type="match status" value="1"/>
</dbReference>
<dbReference type="InterPro" id="IPR011641">
    <property type="entry name" value="Tyr-kin_ephrin_A/B_rcpt-like"/>
</dbReference>
<feature type="domain" description="HYR" evidence="17">
    <location>
        <begin position="2361"/>
        <end position="2438"/>
    </location>
</feature>
<dbReference type="InterPro" id="IPR035976">
    <property type="entry name" value="Sushi/SCR/CCP_sf"/>
</dbReference>
<dbReference type="Pfam" id="PF02494">
    <property type="entry name" value="HYR"/>
    <property type="match status" value="3"/>
</dbReference>
<feature type="domain" description="Sushi" evidence="18">
    <location>
        <begin position="559"/>
        <end position="616"/>
    </location>
</feature>
<dbReference type="SUPFAM" id="SSF49854">
    <property type="entry name" value="Spermadhesin, CUB domain"/>
    <property type="match status" value="3"/>
</dbReference>
<dbReference type="CDD" id="cd00110">
    <property type="entry name" value="LamG"/>
    <property type="match status" value="1"/>
</dbReference>
<dbReference type="SUPFAM" id="SSF57196">
    <property type="entry name" value="EGF/Laminin"/>
    <property type="match status" value="8"/>
</dbReference>
<keyword evidence="6" id="KW-0732">Signal</keyword>
<feature type="disulfide bond" evidence="11">
    <location>
        <begin position="1944"/>
        <end position="1953"/>
    </location>
</feature>
<comment type="similarity">
    <text evidence="2">Belongs to the CRELD family.</text>
</comment>
<dbReference type="PROSITE" id="PS00010">
    <property type="entry name" value="ASX_HYDROXYL"/>
    <property type="match status" value="5"/>
</dbReference>
<dbReference type="Gene3D" id="2.60.120.290">
    <property type="entry name" value="Spermadhesin, CUB domain"/>
    <property type="match status" value="3"/>
</dbReference>
<evidence type="ECO:0000259" key="13">
    <source>
        <dbReference type="PROSITE" id="PS01180"/>
    </source>
</evidence>
<dbReference type="InterPro" id="IPR001881">
    <property type="entry name" value="EGF-like_Ca-bd_dom"/>
</dbReference>
<feature type="domain" description="Sushi" evidence="18">
    <location>
        <begin position="618"/>
        <end position="679"/>
    </location>
</feature>
<evidence type="ECO:0000259" key="18">
    <source>
        <dbReference type="PROSITE" id="PS50923"/>
    </source>
</evidence>
<feature type="domain" description="EGF-like" evidence="15">
    <location>
        <begin position="2059"/>
        <end position="2095"/>
    </location>
</feature>
<feature type="domain" description="EGF-like" evidence="15">
    <location>
        <begin position="1699"/>
        <end position="1738"/>
    </location>
</feature>
<dbReference type="CDD" id="cd00033">
    <property type="entry name" value="CCP"/>
    <property type="match status" value="4"/>
</dbReference>
<dbReference type="Pfam" id="PF07645">
    <property type="entry name" value="EGF_CA"/>
    <property type="match status" value="2"/>
</dbReference>
<dbReference type="SMART" id="SM00032">
    <property type="entry name" value="CCP"/>
    <property type="match status" value="7"/>
</dbReference>
<dbReference type="InterPro" id="IPR018097">
    <property type="entry name" value="EGF_Ca-bd_CS"/>
</dbReference>
<dbReference type="PROSITE" id="PS01180">
    <property type="entry name" value="CUB"/>
    <property type="match status" value="3"/>
</dbReference>
<evidence type="ECO:0000256" key="9">
    <source>
        <dbReference type="ARBA" id="ARBA00023180"/>
    </source>
</evidence>
<feature type="domain" description="EGF-like" evidence="15">
    <location>
        <begin position="2019"/>
        <end position="2056"/>
    </location>
</feature>
<dbReference type="Pfam" id="PF07699">
    <property type="entry name" value="Ephrin_rec_like"/>
    <property type="match status" value="13"/>
</dbReference>
<dbReference type="PANTHER" id="PTHR24046:SF5">
    <property type="entry name" value="EGF-LIKE DOMAIN-CONTAINING PROTEIN"/>
    <property type="match status" value="1"/>
</dbReference>
<dbReference type="InterPro" id="IPR013320">
    <property type="entry name" value="ConA-like_dom_sf"/>
</dbReference>
<dbReference type="InterPro" id="IPR001304">
    <property type="entry name" value="C-type_lectin-like"/>
</dbReference>
<feature type="domain" description="EGF-like" evidence="15">
    <location>
        <begin position="1956"/>
        <end position="1992"/>
    </location>
</feature>
<feature type="disulfide bond" evidence="11">
    <location>
        <begin position="1687"/>
        <end position="1696"/>
    </location>
</feature>
<feature type="domain" description="HYR" evidence="17">
    <location>
        <begin position="1094"/>
        <end position="1175"/>
    </location>
</feature>
<feature type="disulfide bond" evidence="11">
    <location>
        <begin position="2046"/>
        <end position="2055"/>
    </location>
</feature>
<organism evidence="20 21">
    <name type="scientific">Batillaria attramentaria</name>
    <dbReference type="NCBI Taxonomy" id="370345"/>
    <lineage>
        <taxon>Eukaryota</taxon>
        <taxon>Metazoa</taxon>
        <taxon>Spiralia</taxon>
        <taxon>Lophotrochozoa</taxon>
        <taxon>Mollusca</taxon>
        <taxon>Gastropoda</taxon>
        <taxon>Caenogastropoda</taxon>
        <taxon>Sorbeoconcha</taxon>
        <taxon>Cerithioidea</taxon>
        <taxon>Batillariidae</taxon>
        <taxon>Batillaria</taxon>
    </lineage>
</organism>
<feature type="domain" description="Sushi" evidence="18">
    <location>
        <begin position="965"/>
        <end position="1029"/>
    </location>
</feature>
<dbReference type="Pfam" id="PF00084">
    <property type="entry name" value="Sushi"/>
    <property type="match status" value="3"/>
</dbReference>
<dbReference type="SMART" id="SM00042">
    <property type="entry name" value="CUB"/>
    <property type="match status" value="3"/>
</dbReference>
<dbReference type="SMART" id="SM01411">
    <property type="entry name" value="Ephrin_rec_like"/>
    <property type="match status" value="16"/>
</dbReference>
<dbReference type="Gene3D" id="2.10.70.10">
    <property type="entry name" value="Complement Module, domain 1"/>
    <property type="match status" value="7"/>
</dbReference>